<dbReference type="Proteomes" id="UP001454036">
    <property type="component" value="Unassembled WGS sequence"/>
</dbReference>
<keyword evidence="4" id="KW-1185">Reference proteome</keyword>
<feature type="compositionally biased region" description="Basic and acidic residues" evidence="1">
    <location>
        <begin position="171"/>
        <end position="185"/>
    </location>
</feature>
<evidence type="ECO:0008006" key="5">
    <source>
        <dbReference type="Google" id="ProtNLM"/>
    </source>
</evidence>
<keyword evidence="2" id="KW-1133">Transmembrane helix</keyword>
<dbReference type="PANTHER" id="PTHR34358:SF7">
    <property type="entry name" value="SUGAR TRANSPORTER"/>
    <property type="match status" value="1"/>
</dbReference>
<evidence type="ECO:0000313" key="4">
    <source>
        <dbReference type="Proteomes" id="UP001454036"/>
    </source>
</evidence>
<gene>
    <name evidence="3" type="ORF">LIER_18144</name>
</gene>
<evidence type="ECO:0000256" key="2">
    <source>
        <dbReference type="SAM" id="Phobius"/>
    </source>
</evidence>
<comment type="caution">
    <text evidence="3">The sequence shown here is derived from an EMBL/GenBank/DDBJ whole genome shotgun (WGS) entry which is preliminary data.</text>
</comment>
<dbReference type="AlphaFoldDB" id="A0AAV3QFC4"/>
<proteinExistence type="predicted"/>
<reference evidence="3 4" key="1">
    <citation type="submission" date="2024-01" db="EMBL/GenBank/DDBJ databases">
        <title>The complete chloroplast genome sequence of Lithospermum erythrorhizon: insights into the phylogenetic relationship among Boraginaceae species and the maternal lineages of purple gromwells.</title>
        <authorList>
            <person name="Okada T."/>
            <person name="Watanabe K."/>
        </authorList>
    </citation>
    <scope>NUCLEOTIDE SEQUENCE [LARGE SCALE GENOMIC DNA]</scope>
</reference>
<protein>
    <recommendedName>
        <fullName evidence="5">Sugar transporter</fullName>
    </recommendedName>
</protein>
<feature type="region of interest" description="Disordered" evidence="1">
    <location>
        <begin position="155"/>
        <end position="185"/>
    </location>
</feature>
<keyword evidence="2" id="KW-0812">Transmembrane</keyword>
<accession>A0AAV3QFC4</accession>
<dbReference type="PANTHER" id="PTHR34358">
    <property type="entry name" value="OS03G0411600 PROTEIN"/>
    <property type="match status" value="1"/>
</dbReference>
<sequence>MRDEKAEIASGITTTKTASNGKKEGVDGGYSYFKLWALAAMSLLALWSMFTGSVTLKRSAAANLKHVSHHFDSAFHHHLDILEVEEREKKVKDMWNVYSRHSNTMRLPSFWQAAFEAAYEDLVSEVPATQNAAISEIAKMSFHPSLLYDLEFESPLPESPYKTRTSRKKDNKLGKLEKKGKQQKH</sequence>
<evidence type="ECO:0000313" key="3">
    <source>
        <dbReference type="EMBL" id="GAA0161941.1"/>
    </source>
</evidence>
<dbReference type="EMBL" id="BAABME010004320">
    <property type="protein sequence ID" value="GAA0161941.1"/>
    <property type="molecule type" value="Genomic_DNA"/>
</dbReference>
<dbReference type="InterPro" id="IPR010608">
    <property type="entry name" value="DUF1195"/>
</dbReference>
<evidence type="ECO:0000256" key="1">
    <source>
        <dbReference type="SAM" id="MobiDB-lite"/>
    </source>
</evidence>
<dbReference type="Pfam" id="PF06708">
    <property type="entry name" value="DUF1195"/>
    <property type="match status" value="1"/>
</dbReference>
<name>A0AAV3QFC4_LITER</name>
<feature type="transmembrane region" description="Helical" evidence="2">
    <location>
        <begin position="35"/>
        <end position="56"/>
    </location>
</feature>
<keyword evidence="2" id="KW-0472">Membrane</keyword>
<organism evidence="3 4">
    <name type="scientific">Lithospermum erythrorhizon</name>
    <name type="common">Purple gromwell</name>
    <name type="synonym">Lithospermum officinale var. erythrorhizon</name>
    <dbReference type="NCBI Taxonomy" id="34254"/>
    <lineage>
        <taxon>Eukaryota</taxon>
        <taxon>Viridiplantae</taxon>
        <taxon>Streptophyta</taxon>
        <taxon>Embryophyta</taxon>
        <taxon>Tracheophyta</taxon>
        <taxon>Spermatophyta</taxon>
        <taxon>Magnoliopsida</taxon>
        <taxon>eudicotyledons</taxon>
        <taxon>Gunneridae</taxon>
        <taxon>Pentapetalae</taxon>
        <taxon>asterids</taxon>
        <taxon>lamiids</taxon>
        <taxon>Boraginales</taxon>
        <taxon>Boraginaceae</taxon>
        <taxon>Boraginoideae</taxon>
        <taxon>Lithospermeae</taxon>
        <taxon>Lithospermum</taxon>
    </lineage>
</organism>